<proteinExistence type="predicted"/>
<evidence type="ECO:0000313" key="1">
    <source>
        <dbReference type="EMBL" id="EDT37859.1"/>
    </source>
</evidence>
<gene>
    <name evidence="1" type="ORF">BamMEX5DRAFT_6360</name>
</gene>
<accession>B1TEZ4</accession>
<dbReference type="AlphaFoldDB" id="B1TEZ4"/>
<name>B1TEZ4_9BURK</name>
<reference evidence="1 2" key="1">
    <citation type="submission" date="2008-03" db="EMBL/GenBank/DDBJ databases">
        <title>Sequencing of the draft genome and assembly of Burkholderia ambifaria MEX-5.</title>
        <authorList>
            <consortium name="US DOE Joint Genome Institute (JGI-PGF)"/>
            <person name="Copeland A."/>
            <person name="Lucas S."/>
            <person name="Lapidus A."/>
            <person name="Glavina del Rio T."/>
            <person name="Dalin E."/>
            <person name="Tice H."/>
            <person name="Bruce D."/>
            <person name="Goodwin L."/>
            <person name="Pitluck S."/>
            <person name="Larimer F."/>
            <person name="Land M.L."/>
            <person name="Hauser L."/>
            <person name="Tiedje J."/>
            <person name="Richardson P."/>
        </authorList>
    </citation>
    <scope>NUCLEOTIDE SEQUENCE [LARGE SCALE GENOMIC DNA]</scope>
    <source>
        <strain evidence="1 2">MEX-5</strain>
    </source>
</reference>
<protein>
    <submittedName>
        <fullName evidence="1">Uncharacterized protein</fullName>
    </submittedName>
</protein>
<organism evidence="1 2">
    <name type="scientific">Burkholderia ambifaria MEX-5</name>
    <dbReference type="NCBI Taxonomy" id="396597"/>
    <lineage>
        <taxon>Bacteria</taxon>
        <taxon>Pseudomonadati</taxon>
        <taxon>Pseudomonadota</taxon>
        <taxon>Betaproteobacteria</taxon>
        <taxon>Burkholderiales</taxon>
        <taxon>Burkholderiaceae</taxon>
        <taxon>Burkholderia</taxon>
        <taxon>Burkholderia cepacia complex</taxon>
    </lineage>
</organism>
<comment type="caution">
    <text evidence="1">The sequence shown here is derived from an EMBL/GenBank/DDBJ whole genome shotgun (WGS) entry which is preliminary data.</text>
</comment>
<sequence>MDCIRSRTAALPPDETSKVVHPGMRALNDPSNLPKTAAVWLSTSGNAGGNASLVQDAPVLVVIVASIRIDAFGPAQWPTANAFDRRDRLDQGDQLRDVIAVGAGQDCRDRCAVGVGGEVVFGTGSRSIGGVRARQYDLYGRLPFCEGFSCARLDGAVAALYPACCSQSFGCGPR</sequence>
<evidence type="ECO:0000313" key="2">
    <source>
        <dbReference type="Proteomes" id="UP000004814"/>
    </source>
</evidence>
<dbReference type="Proteomes" id="UP000004814">
    <property type="component" value="Unassembled WGS sequence"/>
</dbReference>
<dbReference type="EMBL" id="ABLK01000369">
    <property type="protein sequence ID" value="EDT37859.1"/>
    <property type="molecule type" value="Genomic_DNA"/>
</dbReference>